<evidence type="ECO:0000256" key="10">
    <source>
        <dbReference type="PROSITE-ProRule" id="PRU00076"/>
    </source>
</evidence>
<feature type="disulfide bond" evidence="10">
    <location>
        <begin position="318"/>
        <end position="327"/>
    </location>
</feature>
<dbReference type="PROSITE" id="PS00022">
    <property type="entry name" value="EGF_1"/>
    <property type="match status" value="10"/>
</dbReference>
<evidence type="ECO:0000259" key="12">
    <source>
        <dbReference type="PROSITE" id="PS50856"/>
    </source>
</evidence>
<comment type="subcellular location">
    <subcellularLocation>
        <location evidence="1">Membrane</location>
    </subcellularLocation>
</comment>
<keyword evidence="8 10" id="KW-1015">Disulfide bond</keyword>
<sequence>MGSYICLCNAGYGGVNCDQEINECYSNPCQNGGLCIDRVNGFSCQCPVNWQGTACWDDVNECAAQPSKCSAEAICINTPGSYTCTCKAGYYGDGTTCRDIDECTLKQNNNCQQLCSNTLGGYFCSCQNGYEQDQISTQKCNKIDYCKSSPCRNGQCQNGALGYTCSCYAGWKGTNCDTDVNECETSPCAKGTCSNTLGSFVCSCMQGWRGPTCNEDVNECLSMPCKNGGQCTNTLGSYTCLCVPGYQGVNCDQDINECLSNPCWNGARCNNLVNAFSCTCVPGYTGRFCEIDINECASNPCRNGGVCIDRVNGFSCRCAVNWQGTFCDHDVNECAMGLSRCSVKAYCTNTFGSYTCTCNSGYYGDGFTCKEKRLFDYRSDIRITQRLKDFTSPLVSVPMRFPFGYSFYSNLYFTDNGVIMFQRYFYEPMYIYNYPYGYFYSNDYSRPPMIAVFWADADMSQSGELYYQTYDFQQSPYYETSFKTQLETEIQTYFNKQITASWAIKITWEQVRPYPSYYFTTANTNTYQAVLVTDGIYSFCLIRFDDGGMNWRYEALPTYYLPKMGYFSGEPRQYNYASSPALPAFNDPQTSSGNLQIIYMPDQYKGYNTNRNGYWAYRLEANSVNTRNSWQQCLSWYYNEPNPNWSFYSPPCPCSFWQAIFDSSFTSSNRLNDYYFPRKSSDNYISFQSAFSSWYGGGTRCDYYWSGSLIYGEKERFLPTPWIYDNSLYWWWYPQYRNYFWSTTLPALRSQYQANEVDPYENCCTLGSSYLCDLYSQKRPRDYCYGYIPPRIGFFFGDPHINTLDGVKYTFNGLGEFTLVNVKNDNGTMFLLQGRTARAGNNGTSQAPNFVALAAEINNETMIEWQLSDENTTFVKVNGTEFPLTVNSTSLGMITLEITTEKELKASFVGGISVAVTAKFGSLSFVATLDSSYQNKTEGLLGQFNGDVTDDLMYSYGTNLSYNGVKLPNDSAIFEMGMTWKTTPKSSIFSYNSTNNESWYSYNNNSFVPLFYNELLQIRNKTLIDSANATCKGNDECIFDILSTGNLAIGEATLGVANSATAQESSMNNFPPNITGPSTIYGTLNKVLMVNYTVTDQNNDPVVLTLQTNSKDITIDADGTLLWNATSLDPFNVTIEANDSKSVTNFILTLVLCNCSNNGECLFNKNISIPYYANFKMAGCNCSDAWTGIYCEDDFDGCLENRCFVNNTCNDTKAPDIGFTCGPCPSGMIGDGIDCSDIDECYLNISNCEQICNNIPRGYNCSCREGYTVSETNSSKCEDINECQNTTLNLCGENTECTNLPGNYSCQCKDGYTGDPTVLCVDINECAVNLSLCPNTSTCTNTNGSYICDCLPGYNGTNCTDINECETNNTCPQNSTCNNIIGSYICNCNIGFEGENCTDIDECSIGTDDCGPNSLFFNTYGSFICECVIRYTGDDINECMSNISVCNEHSTCLNTNGSYICECNNGFTNDNGS</sequence>
<dbReference type="CDD" id="cd00054">
    <property type="entry name" value="EGF_CA"/>
    <property type="match status" value="13"/>
</dbReference>
<dbReference type="SMART" id="SM00181">
    <property type="entry name" value="EGF"/>
    <property type="match status" value="16"/>
</dbReference>
<dbReference type="Pfam" id="PF06119">
    <property type="entry name" value="NIDO"/>
    <property type="match status" value="1"/>
</dbReference>
<dbReference type="GO" id="GO:0005886">
    <property type="term" value="C:plasma membrane"/>
    <property type="evidence" value="ECO:0007669"/>
    <property type="project" value="TreeGrafter"/>
</dbReference>
<evidence type="ECO:0000256" key="2">
    <source>
        <dbReference type="ARBA" id="ARBA00022536"/>
    </source>
</evidence>
<dbReference type="EMBL" id="KV467260">
    <property type="protein sequence ID" value="OCT56617.1"/>
    <property type="molecule type" value="Genomic_DNA"/>
</dbReference>
<keyword evidence="6" id="KW-1133">Transmembrane helix</keyword>
<dbReference type="FunFam" id="2.10.25.10:FF:000279">
    <property type="entry name" value="Neurogenic locus notch 1"/>
    <property type="match status" value="1"/>
</dbReference>
<organism evidence="15">
    <name type="scientific">Xenopus laevis</name>
    <name type="common">African clawed frog</name>
    <dbReference type="NCBI Taxonomy" id="8355"/>
    <lineage>
        <taxon>Eukaryota</taxon>
        <taxon>Metazoa</taxon>
        <taxon>Chordata</taxon>
        <taxon>Craniata</taxon>
        <taxon>Vertebrata</taxon>
        <taxon>Euteleostomi</taxon>
        <taxon>Amphibia</taxon>
        <taxon>Batrachia</taxon>
        <taxon>Anura</taxon>
        <taxon>Pipoidea</taxon>
        <taxon>Pipidae</taxon>
        <taxon>Xenopodinae</taxon>
        <taxon>Xenopus</taxon>
        <taxon>Xenopus</taxon>
    </lineage>
</organism>
<feature type="domain" description="AMOP" evidence="12">
    <location>
        <begin position="625"/>
        <end position="779"/>
    </location>
</feature>
<feature type="disulfide bond" evidence="10">
    <location>
        <begin position="242"/>
        <end position="251"/>
    </location>
</feature>
<feature type="disulfide bond" evidence="10">
    <location>
        <begin position="8"/>
        <end position="17"/>
    </location>
</feature>
<feature type="disulfide bond" evidence="10">
    <location>
        <begin position="280"/>
        <end position="289"/>
    </location>
</feature>
<dbReference type="PROSITE" id="PS01186">
    <property type="entry name" value="EGF_2"/>
    <property type="match status" value="9"/>
</dbReference>
<keyword evidence="9" id="KW-0325">Glycoprotein</keyword>
<feature type="domain" description="NIDO" evidence="13">
    <location>
        <begin position="452"/>
        <end position="622"/>
    </location>
</feature>
<dbReference type="FunFam" id="2.10.25.10:FF:000038">
    <property type="entry name" value="Fibrillin 2"/>
    <property type="match status" value="6"/>
</dbReference>
<dbReference type="InterPro" id="IPR005533">
    <property type="entry name" value="AMOP_dom"/>
</dbReference>
<feature type="domain" description="VWFD" evidence="14">
    <location>
        <begin position="791"/>
        <end position="988"/>
    </location>
</feature>
<reference evidence="15" key="1">
    <citation type="submission" date="2016-05" db="EMBL/GenBank/DDBJ databases">
        <title>WGS assembly of Xenopus laevis.</title>
        <authorList>
            <person name="Session A."/>
            <person name="Uno Y."/>
            <person name="Kwon T."/>
            <person name="Chapman J."/>
            <person name="Toyoda A."/>
            <person name="Takahashi S."/>
            <person name="Fukui A."/>
            <person name="Hikosaka A."/>
            <person name="Putnam N."/>
            <person name="Stites J."/>
            <person name="Van Heeringen S."/>
            <person name="Quigley I."/>
            <person name="Heinz S."/>
            <person name="Hellsten U."/>
            <person name="Lyons J."/>
            <person name="Suzuki A."/>
            <person name="Kondo M."/>
            <person name="Ogino H."/>
            <person name="Ochi H."/>
            <person name="Bogdanovic O."/>
            <person name="Lister R."/>
            <person name="Georgiou G."/>
            <person name="Paranjpe S."/>
            <person name="Van Kruijsbergen I."/>
            <person name="Mozaffari S."/>
            <person name="Shu S."/>
            <person name="Schmutz J."/>
            <person name="Jenkins J."/>
            <person name="Grimwood J."/>
            <person name="Carlson J."/>
            <person name="Mitros T."/>
            <person name="Simakov O."/>
            <person name="Heald R."/>
            <person name="Miller K."/>
            <person name="Haudenschild C."/>
            <person name="Kuroki Y."/>
            <person name="Tanaka T."/>
            <person name="Michiue T."/>
            <person name="Watanabe M."/>
            <person name="Kinoshita T."/>
            <person name="Ohta Y."/>
            <person name="Mawaribuchi S."/>
            <person name="Suzuki Y."/>
            <person name="Haramoto Y."/>
            <person name="Yamamoto T."/>
            <person name="Takagi C."/>
            <person name="Kitzman J."/>
            <person name="Shendure J."/>
            <person name="Nakayama T."/>
            <person name="Izutsu Y."/>
            <person name="Robert J."/>
            <person name="Dichmann D."/>
            <person name="Flajnik M."/>
            <person name="Houston D."/>
            <person name="Marcotte E."/>
            <person name="Wallingford J."/>
            <person name="Ito Y."/>
            <person name="Asashima M."/>
            <person name="Ueno N."/>
            <person name="Matsuda Y."/>
            <person name="Jan Veenstra G."/>
            <person name="Fujiyama A."/>
            <person name="Harland R."/>
            <person name="Taira M."/>
            <person name="Rokhsar D.S."/>
        </authorList>
    </citation>
    <scope>NUCLEOTIDE SEQUENCE</scope>
    <source>
        <strain evidence="15">J</strain>
        <tissue evidence="15">Blood</tissue>
    </source>
</reference>
<dbReference type="PANTHER" id="PTHR45836:SF13">
    <property type="entry name" value="PROTEIN CRUMBS"/>
    <property type="match status" value="1"/>
</dbReference>
<feature type="disulfide bond" evidence="10">
    <location>
        <begin position="1350"/>
        <end position="1359"/>
    </location>
</feature>
<feature type="disulfide bond" evidence="10">
    <location>
        <begin position="183"/>
        <end position="193"/>
    </location>
</feature>
<feature type="domain" description="EGF-like" evidence="11">
    <location>
        <begin position="1279"/>
        <end position="1321"/>
    </location>
</feature>
<dbReference type="FunFam" id="2.10.25.10:FF:000472">
    <property type="entry name" value="Uncharacterized protein, isoform A"/>
    <property type="match status" value="1"/>
</dbReference>
<evidence type="ECO:0000259" key="11">
    <source>
        <dbReference type="PROSITE" id="PS50026"/>
    </source>
</evidence>
<dbReference type="PROSITE" id="PS51233">
    <property type="entry name" value="VWFD"/>
    <property type="match status" value="1"/>
</dbReference>
<dbReference type="GO" id="GO:0043235">
    <property type="term" value="C:receptor complex"/>
    <property type="evidence" value="ECO:0007669"/>
    <property type="project" value="TreeGrafter"/>
</dbReference>
<dbReference type="GO" id="GO:0050877">
    <property type="term" value="P:nervous system process"/>
    <property type="evidence" value="ECO:0007669"/>
    <property type="project" value="UniProtKB-ARBA"/>
</dbReference>
<evidence type="ECO:0008006" key="16">
    <source>
        <dbReference type="Google" id="ProtNLM"/>
    </source>
</evidence>
<dbReference type="InterPro" id="IPR024731">
    <property type="entry name" value="NELL2-like_EGF"/>
</dbReference>
<dbReference type="PROSITE" id="PS50856">
    <property type="entry name" value="AMOP"/>
    <property type="match status" value="1"/>
</dbReference>
<dbReference type="InterPro" id="IPR051355">
    <property type="entry name" value="Notch/Slit_guidance"/>
</dbReference>
<proteinExistence type="predicted"/>
<feature type="domain" description="EGF-like" evidence="11">
    <location>
        <begin position="1"/>
        <end position="18"/>
    </location>
</feature>
<evidence type="ECO:0000256" key="8">
    <source>
        <dbReference type="ARBA" id="ARBA00023157"/>
    </source>
</evidence>
<dbReference type="GO" id="GO:0007219">
    <property type="term" value="P:Notch signaling pathway"/>
    <property type="evidence" value="ECO:0007669"/>
    <property type="project" value="TreeGrafter"/>
</dbReference>
<feature type="domain" description="EGF-like" evidence="11">
    <location>
        <begin position="254"/>
        <end position="290"/>
    </location>
</feature>
<feature type="domain" description="EGF-like" evidence="11">
    <location>
        <begin position="1322"/>
        <end position="1360"/>
    </location>
</feature>
<dbReference type="GO" id="GO:0005509">
    <property type="term" value="F:calcium ion binding"/>
    <property type="evidence" value="ECO:0007669"/>
    <property type="project" value="InterPro"/>
</dbReference>
<gene>
    <name evidence="15" type="ORF">XELAEV_18004614mg</name>
</gene>
<dbReference type="FunFam" id="2.10.25.10:FF:000327">
    <property type="entry name" value="neurogenic locus notch homolog protein 4"/>
    <property type="match status" value="2"/>
</dbReference>
<feature type="domain" description="EGF-like" evidence="11">
    <location>
        <begin position="1435"/>
        <end position="1470"/>
    </location>
</feature>
<evidence type="ECO:0000256" key="6">
    <source>
        <dbReference type="ARBA" id="ARBA00022989"/>
    </source>
</evidence>
<feature type="domain" description="EGF-like" evidence="11">
    <location>
        <begin position="292"/>
        <end position="328"/>
    </location>
</feature>
<dbReference type="PROSITE" id="PS00010">
    <property type="entry name" value="ASX_HYDROXYL"/>
    <property type="match status" value="13"/>
</dbReference>
<evidence type="ECO:0000256" key="7">
    <source>
        <dbReference type="ARBA" id="ARBA00023136"/>
    </source>
</evidence>
<feature type="domain" description="EGF-like" evidence="11">
    <location>
        <begin position="216"/>
        <end position="252"/>
    </location>
</feature>
<keyword evidence="2 10" id="KW-0245">EGF-like domain</keyword>
<feature type="disulfide bond" evidence="10">
    <location>
        <begin position="204"/>
        <end position="213"/>
    </location>
</feature>
<dbReference type="SMART" id="SM00539">
    <property type="entry name" value="NIDO"/>
    <property type="match status" value="1"/>
</dbReference>
<dbReference type="InterPro" id="IPR000152">
    <property type="entry name" value="EGF-type_Asp/Asn_hydroxyl_site"/>
</dbReference>
<keyword evidence="7" id="KW-0472">Membrane</keyword>
<dbReference type="InterPro" id="IPR018097">
    <property type="entry name" value="EGF_Ca-bd_CS"/>
</dbReference>
<evidence type="ECO:0000313" key="15">
    <source>
        <dbReference type="EMBL" id="OCT56617.1"/>
    </source>
</evidence>
<dbReference type="InterPro" id="IPR001881">
    <property type="entry name" value="EGF-like_Ca-bd_dom"/>
</dbReference>
<dbReference type="PANTHER" id="PTHR45836">
    <property type="entry name" value="SLIT HOMOLOG"/>
    <property type="match status" value="1"/>
</dbReference>
<dbReference type="FunFam" id="2.10.25.10:FF:000031">
    <property type="entry name" value="neurogenic locus notch homolog protein 3"/>
    <property type="match status" value="1"/>
</dbReference>
<evidence type="ECO:0000256" key="4">
    <source>
        <dbReference type="ARBA" id="ARBA00022729"/>
    </source>
</evidence>
<dbReference type="InterPro" id="IPR049883">
    <property type="entry name" value="NOTCH1_EGF-like"/>
</dbReference>
<dbReference type="SMART" id="SM00216">
    <property type="entry name" value="VWD"/>
    <property type="match status" value="1"/>
</dbReference>
<feature type="domain" description="EGF-like" evidence="11">
    <location>
        <begin position="179"/>
        <end position="214"/>
    </location>
</feature>
<dbReference type="InterPro" id="IPR009030">
    <property type="entry name" value="Growth_fac_rcpt_cys_sf"/>
</dbReference>
<name>A0A974BRA0_XENLA</name>
<dbReference type="PROSITE" id="PS51220">
    <property type="entry name" value="NIDO"/>
    <property type="match status" value="1"/>
</dbReference>
<dbReference type="FunFam" id="2.10.25.10:FF:000122">
    <property type="entry name" value="Protein crumbs homolog 2"/>
    <property type="match status" value="1"/>
</dbReference>
<dbReference type="Pfam" id="PF00008">
    <property type="entry name" value="EGF"/>
    <property type="match status" value="3"/>
</dbReference>
<dbReference type="InterPro" id="IPR000742">
    <property type="entry name" value="EGF"/>
</dbReference>
<keyword evidence="3" id="KW-0812">Transmembrane</keyword>
<evidence type="ECO:0000256" key="3">
    <source>
        <dbReference type="ARBA" id="ARBA00022692"/>
    </source>
</evidence>
<dbReference type="Pfam" id="PF12947">
    <property type="entry name" value="EGF_3"/>
    <property type="match status" value="2"/>
</dbReference>
<dbReference type="GO" id="GO:0009986">
    <property type="term" value="C:cell surface"/>
    <property type="evidence" value="ECO:0007669"/>
    <property type="project" value="TreeGrafter"/>
</dbReference>
<protein>
    <recommendedName>
        <fullName evidence="16">Mucin-like protein</fullName>
    </recommendedName>
</protein>
<dbReference type="Pfam" id="PF00094">
    <property type="entry name" value="VWD"/>
    <property type="match status" value="1"/>
</dbReference>
<evidence type="ECO:0000256" key="1">
    <source>
        <dbReference type="ARBA" id="ARBA00004370"/>
    </source>
</evidence>
<accession>A0A974BRA0</accession>
<feature type="domain" description="EGF-like" evidence="11">
    <location>
        <begin position="20"/>
        <end position="56"/>
    </location>
</feature>
<keyword evidence="5" id="KW-0677">Repeat</keyword>
<evidence type="ECO:0000256" key="5">
    <source>
        <dbReference type="ARBA" id="ARBA00022737"/>
    </source>
</evidence>
<dbReference type="SMART" id="SM00179">
    <property type="entry name" value="EGF_CA"/>
    <property type="match status" value="15"/>
</dbReference>
<dbReference type="GO" id="GO:0007160">
    <property type="term" value="P:cell-matrix adhesion"/>
    <property type="evidence" value="ECO:0007669"/>
    <property type="project" value="InterPro"/>
</dbReference>
<evidence type="ECO:0000259" key="13">
    <source>
        <dbReference type="PROSITE" id="PS51220"/>
    </source>
</evidence>
<comment type="caution">
    <text evidence="10">Lacks conserved residue(s) required for the propagation of feature annotation.</text>
</comment>
<dbReference type="Gene3D" id="2.10.25.10">
    <property type="entry name" value="Laminin"/>
    <property type="match status" value="16"/>
</dbReference>
<feature type="domain" description="EGF-like" evidence="11">
    <location>
        <begin position="330"/>
        <end position="368"/>
    </location>
</feature>
<dbReference type="InterPro" id="IPR001846">
    <property type="entry name" value="VWF_type-D"/>
</dbReference>
<keyword evidence="4" id="KW-0732">Signal</keyword>
<evidence type="ECO:0000259" key="14">
    <source>
        <dbReference type="PROSITE" id="PS51233"/>
    </source>
</evidence>
<dbReference type="Pfam" id="PF23263">
    <property type="entry name" value="C8-3_MUC4"/>
    <property type="match status" value="1"/>
</dbReference>
<dbReference type="Pfam" id="PF07645">
    <property type="entry name" value="EGF_CA"/>
    <property type="match status" value="9"/>
</dbReference>
<feature type="disulfide bond" evidence="10">
    <location>
        <begin position="167"/>
        <end position="176"/>
    </location>
</feature>
<feature type="disulfide bond" evidence="10">
    <location>
        <begin position="1388"/>
        <end position="1397"/>
    </location>
</feature>
<feature type="disulfide bond" evidence="10">
    <location>
        <begin position="46"/>
        <end position="55"/>
    </location>
</feature>
<dbReference type="SUPFAM" id="SSF57184">
    <property type="entry name" value="Growth factor receptor domain"/>
    <property type="match status" value="3"/>
</dbReference>
<dbReference type="InterPro" id="IPR056619">
    <property type="entry name" value="C8-3_MUC4"/>
</dbReference>
<evidence type="ECO:0000256" key="9">
    <source>
        <dbReference type="ARBA" id="ARBA00023180"/>
    </source>
</evidence>
<feature type="domain" description="EGF-like" evidence="11">
    <location>
        <begin position="58"/>
        <end position="98"/>
    </location>
</feature>
<dbReference type="GO" id="GO:0007411">
    <property type="term" value="P:axon guidance"/>
    <property type="evidence" value="ECO:0007669"/>
    <property type="project" value="TreeGrafter"/>
</dbReference>
<dbReference type="PROSITE" id="PS01187">
    <property type="entry name" value="EGF_CA"/>
    <property type="match status" value="7"/>
</dbReference>
<feature type="disulfide bond" evidence="10">
    <location>
        <begin position="146"/>
        <end position="156"/>
    </location>
</feature>
<feature type="domain" description="EGF-like" evidence="11">
    <location>
        <begin position="1361"/>
        <end position="1398"/>
    </location>
</feature>
<feature type="domain" description="EGF-like" evidence="11">
    <location>
        <begin position="142"/>
        <end position="177"/>
    </location>
</feature>
<dbReference type="InterPro" id="IPR003886">
    <property type="entry name" value="NIDO_dom"/>
</dbReference>
<dbReference type="Proteomes" id="UP000694892">
    <property type="component" value="Unassembled WGS sequence"/>
</dbReference>
<dbReference type="FunFam" id="2.10.25.10:FF:000653">
    <property type="entry name" value="Putative Fibrillin-1"/>
    <property type="match status" value="1"/>
</dbReference>
<dbReference type="PROSITE" id="PS50026">
    <property type="entry name" value="EGF_3"/>
    <property type="match status" value="13"/>
</dbReference>
<dbReference type="SUPFAM" id="SSF57196">
    <property type="entry name" value="EGF/Laminin"/>
    <property type="match status" value="6"/>
</dbReference>